<sequence>MIFGNRLYYLAGALVLLMIVASCAYVKNSADSEAFEFAKRGIMLRNVGHLLLLQSGDSTSRVLPVKQIAENEYQLQFENKFTFQTDSLVKTIKSSLARNDASADYVVNVIGCSSPQVIFGYAVLNGNKNNVIPCSGRKQPVDCYRVNILFKNKGISARQTGYLVGGLPLLAFIGLLLFKPKRKDQIEIAAIDQPVTSDIITIGKITFDKTARNLTIGHQSIQLTVKESKLLLIFAQSPNQMIDRARLQKEIWEDEGVIVGRSLDMFISRLRKKLEADPSVKLINIHGKGFRLETL</sequence>
<dbReference type="Pfam" id="PF00486">
    <property type="entry name" value="Trans_reg_C"/>
    <property type="match status" value="1"/>
</dbReference>
<dbReference type="InterPro" id="IPR036388">
    <property type="entry name" value="WH-like_DNA-bd_sf"/>
</dbReference>
<dbReference type="InterPro" id="IPR001867">
    <property type="entry name" value="OmpR/PhoB-type_DNA-bd"/>
</dbReference>
<proteinExistence type="predicted"/>
<dbReference type="SMART" id="SM00862">
    <property type="entry name" value="Trans_reg_C"/>
    <property type="match status" value="1"/>
</dbReference>
<dbReference type="Proteomes" id="UP000505355">
    <property type="component" value="Chromosome"/>
</dbReference>
<evidence type="ECO:0000256" key="2">
    <source>
        <dbReference type="PROSITE-ProRule" id="PRU01091"/>
    </source>
</evidence>
<keyword evidence="3" id="KW-0472">Membrane</keyword>
<feature type="transmembrane region" description="Helical" evidence="3">
    <location>
        <begin position="7"/>
        <end position="27"/>
    </location>
</feature>
<dbReference type="CDD" id="cd00383">
    <property type="entry name" value="trans_reg_C"/>
    <property type="match status" value="1"/>
</dbReference>
<dbReference type="GO" id="GO:0006355">
    <property type="term" value="P:regulation of DNA-templated transcription"/>
    <property type="evidence" value="ECO:0007669"/>
    <property type="project" value="InterPro"/>
</dbReference>
<name>A0A7D4Q9H4_9SPHI</name>
<reference evidence="5 6" key="1">
    <citation type="submission" date="2020-05" db="EMBL/GenBank/DDBJ databases">
        <title>Mucilaginibacter mali sp. nov.</title>
        <authorList>
            <person name="Kim H.S."/>
            <person name="Lee K.C."/>
            <person name="Suh M.K."/>
            <person name="Kim J.-S."/>
            <person name="Han K.-I."/>
            <person name="Eom M.K."/>
            <person name="Shin Y.K."/>
            <person name="Lee J.-S."/>
        </authorList>
    </citation>
    <scope>NUCLEOTIDE SEQUENCE [LARGE SCALE GENOMIC DNA]</scope>
    <source>
        <strain evidence="5 6">G2-14</strain>
    </source>
</reference>
<gene>
    <name evidence="5" type="ORF">HQ865_10460</name>
</gene>
<dbReference type="GO" id="GO:0003677">
    <property type="term" value="F:DNA binding"/>
    <property type="evidence" value="ECO:0007669"/>
    <property type="project" value="UniProtKB-UniRule"/>
</dbReference>
<keyword evidence="1 2" id="KW-0238">DNA-binding</keyword>
<protein>
    <submittedName>
        <fullName evidence="5">Winged helix-turn-helix transcriptional regulator</fullName>
    </submittedName>
</protein>
<dbReference type="RefSeq" id="WP_173414852.1">
    <property type="nucleotide sequence ID" value="NZ_CP054139.1"/>
</dbReference>
<keyword evidence="6" id="KW-1185">Reference proteome</keyword>
<keyword evidence="3" id="KW-1133">Transmembrane helix</keyword>
<dbReference type="EMBL" id="CP054139">
    <property type="protein sequence ID" value="QKJ30165.1"/>
    <property type="molecule type" value="Genomic_DNA"/>
</dbReference>
<accession>A0A7D4Q9H4</accession>
<evidence type="ECO:0000259" key="4">
    <source>
        <dbReference type="PROSITE" id="PS51755"/>
    </source>
</evidence>
<keyword evidence="3" id="KW-0812">Transmembrane</keyword>
<dbReference type="KEGG" id="mmab:HQ865_10460"/>
<evidence type="ECO:0000313" key="6">
    <source>
        <dbReference type="Proteomes" id="UP000505355"/>
    </source>
</evidence>
<dbReference type="AlphaFoldDB" id="A0A7D4Q9H4"/>
<organism evidence="5 6">
    <name type="scientific">Mucilaginibacter mali</name>
    <dbReference type="NCBI Taxonomy" id="2740462"/>
    <lineage>
        <taxon>Bacteria</taxon>
        <taxon>Pseudomonadati</taxon>
        <taxon>Bacteroidota</taxon>
        <taxon>Sphingobacteriia</taxon>
        <taxon>Sphingobacteriales</taxon>
        <taxon>Sphingobacteriaceae</taxon>
        <taxon>Mucilaginibacter</taxon>
    </lineage>
</organism>
<feature type="transmembrane region" description="Helical" evidence="3">
    <location>
        <begin position="160"/>
        <end position="178"/>
    </location>
</feature>
<dbReference type="PROSITE" id="PS51755">
    <property type="entry name" value="OMPR_PHOB"/>
    <property type="match status" value="1"/>
</dbReference>
<evidence type="ECO:0000256" key="3">
    <source>
        <dbReference type="SAM" id="Phobius"/>
    </source>
</evidence>
<dbReference type="PROSITE" id="PS51257">
    <property type="entry name" value="PROKAR_LIPOPROTEIN"/>
    <property type="match status" value="1"/>
</dbReference>
<dbReference type="GO" id="GO:0000160">
    <property type="term" value="P:phosphorelay signal transduction system"/>
    <property type="evidence" value="ECO:0007669"/>
    <property type="project" value="InterPro"/>
</dbReference>
<feature type="domain" description="OmpR/PhoB-type" evidence="4">
    <location>
        <begin position="197"/>
        <end position="294"/>
    </location>
</feature>
<dbReference type="SUPFAM" id="SSF46894">
    <property type="entry name" value="C-terminal effector domain of the bipartite response regulators"/>
    <property type="match status" value="1"/>
</dbReference>
<evidence type="ECO:0000256" key="1">
    <source>
        <dbReference type="ARBA" id="ARBA00023125"/>
    </source>
</evidence>
<dbReference type="Gene3D" id="1.10.10.10">
    <property type="entry name" value="Winged helix-like DNA-binding domain superfamily/Winged helix DNA-binding domain"/>
    <property type="match status" value="1"/>
</dbReference>
<feature type="DNA-binding region" description="OmpR/PhoB-type" evidence="2">
    <location>
        <begin position="197"/>
        <end position="294"/>
    </location>
</feature>
<dbReference type="InterPro" id="IPR016032">
    <property type="entry name" value="Sig_transdc_resp-reg_C-effctor"/>
</dbReference>
<evidence type="ECO:0000313" key="5">
    <source>
        <dbReference type="EMBL" id="QKJ30165.1"/>
    </source>
</evidence>